<protein>
    <recommendedName>
        <fullName evidence="6">Endoplasmic reticulum transmembrane protein</fullName>
    </recommendedName>
</protein>
<name>A0AAD7SSP1_9TELE</name>
<evidence type="ECO:0000256" key="2">
    <source>
        <dbReference type="SAM" id="Phobius"/>
    </source>
</evidence>
<evidence type="ECO:0008006" key="6">
    <source>
        <dbReference type="Google" id="ProtNLM"/>
    </source>
</evidence>
<sequence length="220" mass="25118">MAVIIFGLLFLIYHLFVSPFALDVFQDANKHVIPYLIGYLKKFGGFGRQLLANENYSDGQGSGHAYFQEDPFLKHGTDAIQDSYALMVIPPKEWQGDSILLAMSTVIRVTVVILTVLGLVWRAVLIVKSWKCLLRENEHLKKQNEILEYSCETLRKILDVREKESKQELRKRSERMREEINHLKAALRKEIMAKKNNDGGAYSAQRNCTIYSGGARGPDE</sequence>
<feature type="transmembrane region" description="Helical" evidence="2">
    <location>
        <begin position="99"/>
        <end position="121"/>
    </location>
</feature>
<feature type="chain" id="PRO_5042020750" description="Endoplasmic reticulum transmembrane protein" evidence="3">
    <location>
        <begin position="22"/>
        <end position="220"/>
    </location>
</feature>
<dbReference type="Proteomes" id="UP001221898">
    <property type="component" value="Unassembled WGS sequence"/>
</dbReference>
<keyword evidence="2" id="KW-1133">Transmembrane helix</keyword>
<keyword evidence="5" id="KW-1185">Reference proteome</keyword>
<keyword evidence="2" id="KW-0472">Membrane</keyword>
<gene>
    <name evidence="4" type="ORF">AAFF_G00273240</name>
</gene>
<organism evidence="4 5">
    <name type="scientific">Aldrovandia affinis</name>
    <dbReference type="NCBI Taxonomy" id="143900"/>
    <lineage>
        <taxon>Eukaryota</taxon>
        <taxon>Metazoa</taxon>
        <taxon>Chordata</taxon>
        <taxon>Craniata</taxon>
        <taxon>Vertebrata</taxon>
        <taxon>Euteleostomi</taxon>
        <taxon>Actinopterygii</taxon>
        <taxon>Neopterygii</taxon>
        <taxon>Teleostei</taxon>
        <taxon>Notacanthiformes</taxon>
        <taxon>Halosauridae</taxon>
        <taxon>Aldrovandia</taxon>
    </lineage>
</organism>
<feature type="signal peptide" evidence="3">
    <location>
        <begin position="1"/>
        <end position="21"/>
    </location>
</feature>
<feature type="coiled-coil region" evidence="1">
    <location>
        <begin position="166"/>
        <end position="197"/>
    </location>
</feature>
<evidence type="ECO:0000256" key="3">
    <source>
        <dbReference type="SAM" id="SignalP"/>
    </source>
</evidence>
<accession>A0AAD7SSP1</accession>
<reference evidence="4" key="1">
    <citation type="journal article" date="2023" name="Science">
        <title>Genome structures resolve the early diversification of teleost fishes.</title>
        <authorList>
            <person name="Parey E."/>
            <person name="Louis A."/>
            <person name="Montfort J."/>
            <person name="Bouchez O."/>
            <person name="Roques C."/>
            <person name="Iampietro C."/>
            <person name="Lluch J."/>
            <person name="Castinel A."/>
            <person name="Donnadieu C."/>
            <person name="Desvignes T."/>
            <person name="Floi Bucao C."/>
            <person name="Jouanno E."/>
            <person name="Wen M."/>
            <person name="Mejri S."/>
            <person name="Dirks R."/>
            <person name="Jansen H."/>
            <person name="Henkel C."/>
            <person name="Chen W.J."/>
            <person name="Zahm M."/>
            <person name="Cabau C."/>
            <person name="Klopp C."/>
            <person name="Thompson A.W."/>
            <person name="Robinson-Rechavi M."/>
            <person name="Braasch I."/>
            <person name="Lecointre G."/>
            <person name="Bobe J."/>
            <person name="Postlethwait J.H."/>
            <person name="Berthelot C."/>
            <person name="Roest Crollius H."/>
            <person name="Guiguen Y."/>
        </authorList>
    </citation>
    <scope>NUCLEOTIDE SEQUENCE</scope>
    <source>
        <strain evidence="4">NC1722</strain>
    </source>
</reference>
<keyword evidence="1" id="KW-0175">Coiled coil</keyword>
<comment type="caution">
    <text evidence="4">The sequence shown here is derived from an EMBL/GenBank/DDBJ whole genome shotgun (WGS) entry which is preliminary data.</text>
</comment>
<evidence type="ECO:0000313" key="4">
    <source>
        <dbReference type="EMBL" id="KAJ8407467.1"/>
    </source>
</evidence>
<dbReference type="EMBL" id="JAINUG010000038">
    <property type="protein sequence ID" value="KAJ8407467.1"/>
    <property type="molecule type" value="Genomic_DNA"/>
</dbReference>
<dbReference type="AlphaFoldDB" id="A0AAD7SSP1"/>
<evidence type="ECO:0000313" key="5">
    <source>
        <dbReference type="Proteomes" id="UP001221898"/>
    </source>
</evidence>
<keyword evidence="2" id="KW-0812">Transmembrane</keyword>
<evidence type="ECO:0000256" key="1">
    <source>
        <dbReference type="SAM" id="Coils"/>
    </source>
</evidence>
<keyword evidence="3" id="KW-0732">Signal</keyword>
<proteinExistence type="predicted"/>